<keyword evidence="6" id="KW-1185">Reference proteome</keyword>
<dbReference type="PANTHER" id="PTHR13774">
    <property type="entry name" value="PHENAZINE BIOSYNTHESIS PROTEIN"/>
    <property type="match status" value="1"/>
</dbReference>
<comment type="caution">
    <text evidence="5">The sequence shown here is derived from an EMBL/GenBank/DDBJ whole genome shotgun (WGS) entry which is preliminary data.</text>
</comment>
<sequence>MSTTPHPPNSVEVTVDMPSMLNDIGSDNDIPMESEEEVADISHVQGEEVGDDFLAHLEYRKASPTDILKCVEIVKSSTIIFTPPIAGSSSKNALQYRQHHAAPYFRCAVYGYEGQEEHDEDHIIGYITGIRLPKIREDNDLVSTQPHDPTGPILAIRSVVIREEYRDRGLGMAMVKQYLQKIQKENETSLEHPISKIALLCHQEFLMFYIHCGFSVLRLANVSETKKEQDGDGSEPPQQLYYLEKLLIPPPAAVYESRRRAADQRELNCFIVDSFAAAPGGGNPAAVVILPASFDYKLKTKWMQMVAAEFNLAETAFCWPKGTRRRTDSVGSQGDESVASSSGKKDSHWNIRYYTPVVEMPLCGHATLASAAVLYQTLIPRLLLPSTAIVFHASEDVLTMRLADEDTASARVSKVSMDFPPKPPTELSTRDEKATVRNMLKSAFSIDLEPLFVGLSQMGDLLVELTPEAFNEIGYDSVNYKAFFEWDGYYRGVAICCVAPPDTEEQSSVDSTSDEGETSELHIDFLSRFFCPKAGINEDPVTGSAHCTLGPYFSEKLGKAKVTGRQMSARKGVVECHVTPDNITLTGTAITTMNGRLAM</sequence>
<dbReference type="Pfam" id="PF00583">
    <property type="entry name" value="Acetyltransf_1"/>
    <property type="match status" value="1"/>
</dbReference>
<evidence type="ECO:0000256" key="3">
    <source>
        <dbReference type="SAM" id="MobiDB-lite"/>
    </source>
</evidence>
<protein>
    <submittedName>
        <fullName evidence="5">PhzF family phenazine biosynthesis protein</fullName>
    </submittedName>
</protein>
<dbReference type="Proteomes" id="UP000693970">
    <property type="component" value="Unassembled WGS sequence"/>
</dbReference>
<feature type="compositionally biased region" description="Polar residues" evidence="3">
    <location>
        <begin position="329"/>
        <end position="342"/>
    </location>
</feature>
<reference evidence="5" key="2">
    <citation type="submission" date="2021-04" db="EMBL/GenBank/DDBJ databases">
        <authorList>
            <person name="Podell S."/>
        </authorList>
    </citation>
    <scope>NUCLEOTIDE SEQUENCE</scope>
    <source>
        <strain evidence="5">Hildebrandi</strain>
    </source>
</reference>
<dbReference type="Pfam" id="PF02567">
    <property type="entry name" value="PhzC-PhzF"/>
    <property type="match status" value="1"/>
</dbReference>
<organism evidence="5 6">
    <name type="scientific">Nitzschia inconspicua</name>
    <dbReference type="NCBI Taxonomy" id="303405"/>
    <lineage>
        <taxon>Eukaryota</taxon>
        <taxon>Sar</taxon>
        <taxon>Stramenopiles</taxon>
        <taxon>Ochrophyta</taxon>
        <taxon>Bacillariophyta</taxon>
        <taxon>Bacillariophyceae</taxon>
        <taxon>Bacillariophycidae</taxon>
        <taxon>Bacillariales</taxon>
        <taxon>Bacillariaceae</taxon>
        <taxon>Nitzschia</taxon>
    </lineage>
</organism>
<dbReference type="GO" id="GO:0016853">
    <property type="term" value="F:isomerase activity"/>
    <property type="evidence" value="ECO:0007669"/>
    <property type="project" value="UniProtKB-KW"/>
</dbReference>
<dbReference type="InterPro" id="IPR000182">
    <property type="entry name" value="GNAT_dom"/>
</dbReference>
<dbReference type="CDD" id="cd04301">
    <property type="entry name" value="NAT_SF"/>
    <property type="match status" value="1"/>
</dbReference>
<evidence type="ECO:0000313" key="6">
    <source>
        <dbReference type="Proteomes" id="UP000693970"/>
    </source>
</evidence>
<proteinExistence type="inferred from homology"/>
<dbReference type="PANTHER" id="PTHR13774:SF17">
    <property type="entry name" value="PHENAZINE BIOSYNTHESIS-LIKE DOMAIN-CONTAINING PROTEIN"/>
    <property type="match status" value="1"/>
</dbReference>
<dbReference type="GO" id="GO:0016747">
    <property type="term" value="F:acyltransferase activity, transferring groups other than amino-acyl groups"/>
    <property type="evidence" value="ECO:0007669"/>
    <property type="project" value="InterPro"/>
</dbReference>
<name>A0A9K3PMD0_9STRA</name>
<dbReference type="InterPro" id="IPR003719">
    <property type="entry name" value="Phenazine_PhzF-like"/>
</dbReference>
<evidence type="ECO:0000259" key="4">
    <source>
        <dbReference type="Pfam" id="PF00583"/>
    </source>
</evidence>
<gene>
    <name evidence="5" type="ORF">IV203_008828</name>
</gene>
<dbReference type="GO" id="GO:0005737">
    <property type="term" value="C:cytoplasm"/>
    <property type="evidence" value="ECO:0007669"/>
    <property type="project" value="TreeGrafter"/>
</dbReference>
<accession>A0A9K3PMD0</accession>
<evidence type="ECO:0000313" key="5">
    <source>
        <dbReference type="EMBL" id="KAG7352780.1"/>
    </source>
</evidence>
<keyword evidence="2" id="KW-0413">Isomerase</keyword>
<dbReference type="AlphaFoldDB" id="A0A9K3PMD0"/>
<evidence type="ECO:0000256" key="2">
    <source>
        <dbReference type="ARBA" id="ARBA00023235"/>
    </source>
</evidence>
<evidence type="ECO:0000256" key="1">
    <source>
        <dbReference type="ARBA" id="ARBA00008270"/>
    </source>
</evidence>
<dbReference type="EMBL" id="JAGRRH010000017">
    <property type="protein sequence ID" value="KAG7352780.1"/>
    <property type="molecule type" value="Genomic_DNA"/>
</dbReference>
<feature type="region of interest" description="Disordered" evidence="3">
    <location>
        <begin position="324"/>
        <end position="344"/>
    </location>
</feature>
<dbReference type="OrthoDB" id="75169at2759"/>
<reference evidence="5" key="1">
    <citation type="journal article" date="2021" name="Sci. Rep.">
        <title>Diploid genomic architecture of Nitzschia inconspicua, an elite biomass production diatom.</title>
        <authorList>
            <person name="Oliver A."/>
            <person name="Podell S."/>
            <person name="Pinowska A."/>
            <person name="Traller J.C."/>
            <person name="Smith S.R."/>
            <person name="McClure R."/>
            <person name="Beliaev A."/>
            <person name="Bohutskyi P."/>
            <person name="Hill E.A."/>
            <person name="Rabines A."/>
            <person name="Zheng H."/>
            <person name="Allen L.Z."/>
            <person name="Kuo A."/>
            <person name="Grigoriev I.V."/>
            <person name="Allen A.E."/>
            <person name="Hazlebeck D."/>
            <person name="Allen E.E."/>
        </authorList>
    </citation>
    <scope>NUCLEOTIDE SEQUENCE</scope>
    <source>
        <strain evidence="5">Hildebrandi</strain>
    </source>
</reference>
<feature type="domain" description="N-acetyltransferase" evidence="4">
    <location>
        <begin position="119"/>
        <end position="186"/>
    </location>
</feature>
<comment type="similarity">
    <text evidence="1">Belongs to the PhzF family.</text>
</comment>